<name>A0ABQ0L2Z3_MYCCL</name>
<dbReference type="Pfam" id="PF07727">
    <property type="entry name" value="RVT_2"/>
    <property type="match status" value="1"/>
</dbReference>
<keyword evidence="5" id="KW-1185">Reference proteome</keyword>
<evidence type="ECO:0000313" key="4">
    <source>
        <dbReference type="EMBL" id="GAT45508.1"/>
    </source>
</evidence>
<gene>
    <name evidence="4" type="ORF">MCHLO_03080</name>
</gene>
<proteinExistence type="predicted"/>
<dbReference type="PANTHER" id="PTHR11439">
    <property type="entry name" value="GAG-POL-RELATED RETROTRANSPOSON"/>
    <property type="match status" value="1"/>
</dbReference>
<dbReference type="InterPro" id="IPR043502">
    <property type="entry name" value="DNA/RNA_pol_sf"/>
</dbReference>
<dbReference type="CDD" id="cd09272">
    <property type="entry name" value="RNase_HI_RT_Ty1"/>
    <property type="match status" value="1"/>
</dbReference>
<evidence type="ECO:0000256" key="1">
    <source>
        <dbReference type="SAM" id="MobiDB-lite"/>
    </source>
</evidence>
<reference evidence="4" key="1">
    <citation type="submission" date="2014-09" db="EMBL/GenBank/DDBJ databases">
        <title>Genome sequence of the luminous mushroom Mycena chlorophos for searching fungal bioluminescence genes.</title>
        <authorList>
            <person name="Tanaka Y."/>
            <person name="Kasuga D."/>
            <person name="Oba Y."/>
            <person name="Hase S."/>
            <person name="Sato K."/>
            <person name="Oba Y."/>
            <person name="Sakakibara Y."/>
        </authorList>
    </citation>
    <scope>NUCLEOTIDE SEQUENCE</scope>
</reference>
<dbReference type="EMBL" id="DF841407">
    <property type="protein sequence ID" value="GAT45508.1"/>
    <property type="molecule type" value="Genomic_DNA"/>
</dbReference>
<dbReference type="PANTHER" id="PTHR11439:SF463">
    <property type="entry name" value="REVERSE TRANSCRIPTASE TY1_COPIA-TYPE DOMAIN-CONTAINING PROTEIN"/>
    <property type="match status" value="1"/>
</dbReference>
<dbReference type="InterPro" id="IPR057670">
    <property type="entry name" value="SH3_retrovirus"/>
</dbReference>
<feature type="domain" description="Retroviral polymerase SH3-like" evidence="3">
    <location>
        <begin position="57"/>
        <end position="112"/>
    </location>
</feature>
<evidence type="ECO:0000259" key="2">
    <source>
        <dbReference type="Pfam" id="PF07727"/>
    </source>
</evidence>
<dbReference type="Proteomes" id="UP000815677">
    <property type="component" value="Unassembled WGS sequence"/>
</dbReference>
<dbReference type="SUPFAM" id="SSF56672">
    <property type="entry name" value="DNA/RNA polymerases"/>
    <property type="match status" value="1"/>
</dbReference>
<dbReference type="InterPro" id="IPR013103">
    <property type="entry name" value="RVT_2"/>
</dbReference>
<feature type="compositionally biased region" description="Polar residues" evidence="1">
    <location>
        <begin position="145"/>
        <end position="161"/>
    </location>
</feature>
<feature type="region of interest" description="Disordered" evidence="1">
    <location>
        <begin position="117"/>
        <end position="179"/>
    </location>
</feature>
<sequence length="764" mass="85277">MIIAHNLPKFLWPQAVIHSAYIINRSPTASLKVDKTPYEGFWKRKPDVSNLQEFGASCWVLIQGEKPPKIGARSEAYQFVGLSEDAAAWHYYVPKTCKILRSRNVVFEEIPDTPAEIEDPIRLEGESGKVSDPTSAQAPEAAQKPGNTEVAQQPLPQTPITAPTAPKRNVLQVPPRDPVPRRAAAEKHFLESDMWRAIRNPSNLSPAKPDAWRHRVADDSHMAAMAVEPDPTSYRQALEHTRAVGWKDAMVTEIQQLVDLGTFSFTTLPPGRKALGNKWVYTTKENHLGDLDWLKARLVVLGNTAIPGTDYNPDQISSPVARAETNRLLIALAAYFDLEMRTVDVKGAYLNGTLKEEIYMRQPEGFRDGSDRVLQLHKTLYGLPQSGREWNEMLDEQFKTIGFSRLVSDRCVYIRWENSGFAIVAVHVDDMAMYATSGDLITRTEDQLASAFTITRLGDAKQLLGMEIHRDRGRKTITITQTNYIRKILAQHGYDIANSAATPMDPNVILEKLPDGKSYPDIKQTYQSMVGALMYAAITTRPDIAYAVQTLSQYSINPGPVHLTAVKHVYRYLRGTINLGITYSADGNPHLTMHADHTDVRPPEIAGAEPVVFTDADWANNRDDRKSISGFVSTLAGGAISWSSKKQPSVALSTMEAEYIALSHAARENLWLRALFAELGKPPSAPTPIYCDNRGAIDFTFNQRFHGRSKHIDMRHHFIRDHVALGDVSVHHCASADNLADIFTKPLARDAHELQVRKLGMTRV</sequence>
<evidence type="ECO:0008006" key="6">
    <source>
        <dbReference type="Google" id="ProtNLM"/>
    </source>
</evidence>
<protein>
    <recommendedName>
        <fullName evidence="6">Reverse transcriptase Ty1/copia-type domain-containing protein</fullName>
    </recommendedName>
</protein>
<dbReference type="Pfam" id="PF25597">
    <property type="entry name" value="SH3_retrovirus"/>
    <property type="match status" value="1"/>
</dbReference>
<evidence type="ECO:0000259" key="3">
    <source>
        <dbReference type="Pfam" id="PF25597"/>
    </source>
</evidence>
<feature type="domain" description="Reverse transcriptase Ty1/copia-type" evidence="2">
    <location>
        <begin position="262"/>
        <end position="504"/>
    </location>
</feature>
<organism evidence="4 5">
    <name type="scientific">Mycena chlorophos</name>
    <name type="common">Agaric fungus</name>
    <name type="synonym">Agaricus chlorophos</name>
    <dbReference type="NCBI Taxonomy" id="658473"/>
    <lineage>
        <taxon>Eukaryota</taxon>
        <taxon>Fungi</taxon>
        <taxon>Dikarya</taxon>
        <taxon>Basidiomycota</taxon>
        <taxon>Agaricomycotina</taxon>
        <taxon>Agaricomycetes</taxon>
        <taxon>Agaricomycetidae</taxon>
        <taxon>Agaricales</taxon>
        <taxon>Marasmiineae</taxon>
        <taxon>Mycenaceae</taxon>
        <taxon>Mycena</taxon>
    </lineage>
</organism>
<evidence type="ECO:0000313" key="5">
    <source>
        <dbReference type="Proteomes" id="UP000815677"/>
    </source>
</evidence>
<accession>A0ABQ0L2Z3</accession>
<feature type="compositionally biased region" description="Basic and acidic residues" evidence="1">
    <location>
        <begin position="119"/>
        <end position="129"/>
    </location>
</feature>